<evidence type="ECO:0000259" key="1">
    <source>
        <dbReference type="Pfam" id="PF15919"/>
    </source>
</evidence>
<dbReference type="InterPro" id="IPR031807">
    <property type="entry name" value="HicB-like"/>
</dbReference>
<keyword evidence="3" id="KW-1185">Reference proteome</keyword>
<dbReference type="PANTHER" id="PTHR34504:SF2">
    <property type="entry name" value="UPF0150 PROTEIN SSL0259"/>
    <property type="match status" value="1"/>
</dbReference>
<gene>
    <name evidence="2" type="ORF">GCM10010885_05800</name>
</gene>
<dbReference type="PANTHER" id="PTHR34504">
    <property type="entry name" value="ANTITOXIN HICB"/>
    <property type="match status" value="1"/>
</dbReference>
<dbReference type="RefSeq" id="WP_188881032.1">
    <property type="nucleotide sequence ID" value="NZ_BMOY01000005.1"/>
</dbReference>
<name>A0A917K4Y9_9BACL</name>
<dbReference type="InterPro" id="IPR035069">
    <property type="entry name" value="TTHA1013/TTHA0281-like"/>
</dbReference>
<dbReference type="AlphaFoldDB" id="A0A917K4Y9"/>
<comment type="caution">
    <text evidence="2">The sequence shown here is derived from an EMBL/GenBank/DDBJ whole genome shotgun (WGS) entry which is preliminary data.</text>
</comment>
<sequence length="98" mass="11093">MGKLPDRYLYPAVFRFDDDGISVYFPDLPGCITCGNTVEEAYRMARDALAGYLAVSEEEGDEIPAPSLDAKFPLEDNERVVFVEAWMPPYRSVPGRRR</sequence>
<organism evidence="2 3">
    <name type="scientific">Alicyclobacillus cellulosilyticus</name>
    <dbReference type="NCBI Taxonomy" id="1003997"/>
    <lineage>
        <taxon>Bacteria</taxon>
        <taxon>Bacillati</taxon>
        <taxon>Bacillota</taxon>
        <taxon>Bacilli</taxon>
        <taxon>Bacillales</taxon>
        <taxon>Alicyclobacillaceae</taxon>
        <taxon>Alicyclobacillus</taxon>
    </lineage>
</organism>
<protein>
    <recommendedName>
        <fullName evidence="1">HicB-like antitoxin of toxin-antitoxin system domain-containing protein</fullName>
    </recommendedName>
</protein>
<accession>A0A917K4Y9</accession>
<feature type="domain" description="HicB-like antitoxin of toxin-antitoxin system" evidence="1">
    <location>
        <begin position="10"/>
        <end position="67"/>
    </location>
</feature>
<dbReference type="EMBL" id="BMOY01000005">
    <property type="protein sequence ID" value="GGI99165.1"/>
    <property type="molecule type" value="Genomic_DNA"/>
</dbReference>
<dbReference type="SUPFAM" id="SSF143100">
    <property type="entry name" value="TTHA1013/TTHA0281-like"/>
    <property type="match status" value="1"/>
</dbReference>
<dbReference type="InterPro" id="IPR051404">
    <property type="entry name" value="TA_system_antitoxin"/>
</dbReference>
<reference evidence="2" key="2">
    <citation type="submission" date="2020-09" db="EMBL/GenBank/DDBJ databases">
        <authorList>
            <person name="Sun Q."/>
            <person name="Ohkuma M."/>
        </authorList>
    </citation>
    <scope>NUCLEOTIDE SEQUENCE</scope>
    <source>
        <strain evidence="2">JCM 18487</strain>
    </source>
</reference>
<dbReference type="Proteomes" id="UP000637695">
    <property type="component" value="Unassembled WGS sequence"/>
</dbReference>
<reference evidence="2" key="1">
    <citation type="journal article" date="2014" name="Int. J. Syst. Evol. Microbiol.">
        <title>Complete genome sequence of Corynebacterium casei LMG S-19264T (=DSM 44701T), isolated from a smear-ripened cheese.</title>
        <authorList>
            <consortium name="US DOE Joint Genome Institute (JGI-PGF)"/>
            <person name="Walter F."/>
            <person name="Albersmeier A."/>
            <person name="Kalinowski J."/>
            <person name="Ruckert C."/>
        </authorList>
    </citation>
    <scope>NUCLEOTIDE SEQUENCE</scope>
    <source>
        <strain evidence="2">JCM 18487</strain>
    </source>
</reference>
<evidence type="ECO:0000313" key="2">
    <source>
        <dbReference type="EMBL" id="GGI99165.1"/>
    </source>
</evidence>
<evidence type="ECO:0000313" key="3">
    <source>
        <dbReference type="Proteomes" id="UP000637695"/>
    </source>
</evidence>
<dbReference type="Gene3D" id="3.30.160.250">
    <property type="match status" value="1"/>
</dbReference>
<dbReference type="Pfam" id="PF15919">
    <property type="entry name" value="HicB_lk_antitox"/>
    <property type="match status" value="1"/>
</dbReference>
<proteinExistence type="predicted"/>